<keyword evidence="3" id="KW-0732">Signal</keyword>
<dbReference type="GO" id="GO:0106139">
    <property type="term" value="C:symbiont cell surface"/>
    <property type="evidence" value="ECO:0007669"/>
    <property type="project" value="Ensembl"/>
</dbReference>
<evidence type="ECO:0000256" key="4">
    <source>
        <dbReference type="ARBA" id="ARBA00023119"/>
    </source>
</evidence>
<evidence type="ECO:0000256" key="6">
    <source>
        <dbReference type="SAM" id="MobiDB-lite"/>
    </source>
</evidence>
<dbReference type="PRINTS" id="PR00007">
    <property type="entry name" value="COMPLEMNTC1Q"/>
</dbReference>
<feature type="domain" description="C1q" evidence="7">
    <location>
        <begin position="159"/>
        <end position="289"/>
    </location>
</feature>
<dbReference type="GO" id="GO:0030853">
    <property type="term" value="P:negative regulation of granulocyte differentiation"/>
    <property type="evidence" value="ECO:0007669"/>
    <property type="project" value="Ensembl"/>
</dbReference>
<dbReference type="GO" id="GO:0006958">
    <property type="term" value="P:complement activation, classical pathway"/>
    <property type="evidence" value="ECO:0007669"/>
    <property type="project" value="Ensembl"/>
</dbReference>
<dbReference type="GO" id="GO:0045650">
    <property type="term" value="P:negative regulation of macrophage differentiation"/>
    <property type="evidence" value="ECO:0007669"/>
    <property type="project" value="Ensembl"/>
</dbReference>
<name>A0A8V0YYN1_CHICK</name>
<dbReference type="GO" id="GO:0001786">
    <property type="term" value="F:phosphatidylserine binding"/>
    <property type="evidence" value="ECO:0007669"/>
    <property type="project" value="Ensembl"/>
</dbReference>
<dbReference type="GO" id="GO:0062167">
    <property type="term" value="C:complement component C1q complex"/>
    <property type="evidence" value="ECO:0007669"/>
    <property type="project" value="Ensembl"/>
</dbReference>
<dbReference type="Proteomes" id="UP000000539">
    <property type="component" value="Chromosome 21"/>
</dbReference>
<dbReference type="GO" id="GO:0019864">
    <property type="term" value="F:IgG binding"/>
    <property type="evidence" value="ECO:0007669"/>
    <property type="project" value="Ensembl"/>
</dbReference>
<dbReference type="FunFam" id="2.60.120.40:FF:000001">
    <property type="entry name" value="Complement C1q B chain"/>
    <property type="match status" value="1"/>
</dbReference>
<organism evidence="8 9">
    <name type="scientific">Gallus gallus</name>
    <name type="common">Chicken</name>
    <dbReference type="NCBI Taxonomy" id="9031"/>
    <lineage>
        <taxon>Eukaryota</taxon>
        <taxon>Metazoa</taxon>
        <taxon>Chordata</taxon>
        <taxon>Craniata</taxon>
        <taxon>Vertebrata</taxon>
        <taxon>Euteleostomi</taxon>
        <taxon>Archelosauria</taxon>
        <taxon>Archosauria</taxon>
        <taxon>Dinosauria</taxon>
        <taxon>Saurischia</taxon>
        <taxon>Theropoda</taxon>
        <taxon>Coelurosauria</taxon>
        <taxon>Aves</taxon>
        <taxon>Neognathae</taxon>
        <taxon>Galloanserae</taxon>
        <taxon>Galliformes</taxon>
        <taxon>Phasianidae</taxon>
        <taxon>Phasianinae</taxon>
        <taxon>Gallus</taxon>
    </lineage>
</organism>
<evidence type="ECO:0000259" key="7">
    <source>
        <dbReference type="PROSITE" id="PS50871"/>
    </source>
</evidence>
<dbReference type="OrthoDB" id="8964326at2759"/>
<dbReference type="GO" id="GO:0005602">
    <property type="term" value="C:complement component C1 complex"/>
    <property type="evidence" value="ECO:0007669"/>
    <property type="project" value="Ensembl"/>
</dbReference>
<evidence type="ECO:0000256" key="3">
    <source>
        <dbReference type="ARBA" id="ARBA00022729"/>
    </source>
</evidence>
<keyword evidence="2" id="KW-0964">Secreted</keyword>
<dbReference type="PROSITE" id="PS50871">
    <property type="entry name" value="C1Q"/>
    <property type="match status" value="1"/>
</dbReference>
<dbReference type="SUPFAM" id="SSF49842">
    <property type="entry name" value="TNF-like"/>
    <property type="match status" value="1"/>
</dbReference>
<reference evidence="8" key="2">
    <citation type="submission" date="2025-08" db="UniProtKB">
        <authorList>
            <consortium name="Ensembl"/>
        </authorList>
    </citation>
    <scope>IDENTIFICATION</scope>
    <source>
        <strain evidence="8">broiler</strain>
    </source>
</reference>
<dbReference type="InterPro" id="IPR001073">
    <property type="entry name" value="C1q_dom"/>
</dbReference>
<accession>A0A8V0YYN1</accession>
<evidence type="ECO:0000313" key="9">
    <source>
        <dbReference type="Proteomes" id="UP000000539"/>
    </source>
</evidence>
<evidence type="ECO:0000256" key="5">
    <source>
        <dbReference type="ARBA" id="ARBA00023278"/>
    </source>
</evidence>
<dbReference type="InterPro" id="IPR050392">
    <property type="entry name" value="Collagen/C1q_domain"/>
</dbReference>
<evidence type="ECO:0000256" key="2">
    <source>
        <dbReference type="ARBA" id="ARBA00022525"/>
    </source>
</evidence>
<keyword evidence="5" id="KW-0379">Hydroxylation</keyword>
<dbReference type="FunCoup" id="A0A8V0YYN1">
    <property type="interactions" value="13"/>
</dbReference>
<dbReference type="Gene3D" id="2.60.120.40">
    <property type="match status" value="1"/>
</dbReference>
<dbReference type="SMART" id="SM00110">
    <property type="entry name" value="C1Q"/>
    <property type="match status" value="1"/>
</dbReference>
<dbReference type="Ensembl" id="ENSGALT00010040794.1">
    <property type="protein sequence ID" value="ENSGALP00010023758.1"/>
    <property type="gene ID" value="ENSGALG00010016905.1"/>
</dbReference>
<dbReference type="InterPro" id="IPR008983">
    <property type="entry name" value="Tumour_necrosis_fac-like_dom"/>
</dbReference>
<dbReference type="GO" id="GO:0005581">
    <property type="term" value="C:collagen trimer"/>
    <property type="evidence" value="ECO:0007669"/>
    <property type="project" value="UniProtKB-KW"/>
</dbReference>
<proteinExistence type="predicted"/>
<dbReference type="Pfam" id="PF00386">
    <property type="entry name" value="C1q"/>
    <property type="match status" value="1"/>
</dbReference>
<reference evidence="8" key="1">
    <citation type="submission" date="2020-11" db="EMBL/GenBank/DDBJ databases">
        <title>Gallus gallus (Chicken) genome, bGalGal1, GRCg7b, maternal haplotype autosomes + Z &amp; W.</title>
        <authorList>
            <person name="Warren W."/>
            <person name="Formenti G."/>
            <person name="Fedrigo O."/>
            <person name="Haase B."/>
            <person name="Mountcastle J."/>
            <person name="Balacco J."/>
            <person name="Tracey A."/>
            <person name="Schneider V."/>
            <person name="Okimoto R."/>
            <person name="Cheng H."/>
            <person name="Hawken R."/>
            <person name="Howe K."/>
            <person name="Jarvis E.D."/>
        </authorList>
    </citation>
    <scope>NUCLEOTIDE SEQUENCE [LARGE SCALE GENOMIC DNA]</scope>
    <source>
        <strain evidence="8">Broiler</strain>
    </source>
</reference>
<dbReference type="InterPro" id="IPR008160">
    <property type="entry name" value="Collagen"/>
</dbReference>
<dbReference type="GO" id="GO:0098888">
    <property type="term" value="C:extrinsic component of presynaptic membrane"/>
    <property type="evidence" value="ECO:0007669"/>
    <property type="project" value="Ensembl"/>
</dbReference>
<evidence type="ECO:0000256" key="1">
    <source>
        <dbReference type="ARBA" id="ARBA00004613"/>
    </source>
</evidence>
<feature type="region of interest" description="Disordered" evidence="6">
    <location>
        <begin position="92"/>
        <end position="156"/>
    </location>
</feature>
<dbReference type="GO" id="GO:0098890">
    <property type="term" value="C:extrinsic component of postsynaptic membrane"/>
    <property type="evidence" value="ECO:0007669"/>
    <property type="project" value="Ensembl"/>
</dbReference>
<gene>
    <name evidence="8" type="primary">C1QC</name>
</gene>
<dbReference type="GO" id="GO:0098978">
    <property type="term" value="C:glutamatergic synapse"/>
    <property type="evidence" value="ECO:0007669"/>
    <property type="project" value="Ensembl"/>
</dbReference>
<dbReference type="AlphaFoldDB" id="A0A8V0YYN1"/>
<dbReference type="GO" id="GO:0001791">
    <property type="term" value="F:IgM binding"/>
    <property type="evidence" value="ECO:0007669"/>
    <property type="project" value="Ensembl"/>
</dbReference>
<keyword evidence="9" id="KW-1185">Reference proteome</keyword>
<dbReference type="GO" id="GO:0098883">
    <property type="term" value="P:synapse pruning"/>
    <property type="evidence" value="ECO:0007669"/>
    <property type="project" value="Ensembl"/>
</dbReference>
<dbReference type="PANTHER" id="PTHR15427:SF29">
    <property type="entry name" value="COMPLEMENT C1Q SUBCOMPONENT SUBUNIT C"/>
    <property type="match status" value="1"/>
</dbReference>
<reference evidence="8" key="3">
    <citation type="submission" date="2025-09" db="UniProtKB">
        <authorList>
            <consortium name="Ensembl"/>
        </authorList>
    </citation>
    <scope>IDENTIFICATION</scope>
    <source>
        <strain evidence="8">broiler</strain>
    </source>
</reference>
<evidence type="ECO:0000313" key="8">
    <source>
        <dbReference type="Ensembl" id="ENSGALP00010023758.1"/>
    </source>
</evidence>
<protein>
    <submittedName>
        <fullName evidence="8">Complement C1q C chain</fullName>
    </submittedName>
</protein>
<dbReference type="PANTHER" id="PTHR15427">
    <property type="entry name" value="EMILIN ELASTIN MICROFIBRIL INTERFACE-LOCATED PROTEIN ELASTIN MICROFIBRIL INTERFACER"/>
    <property type="match status" value="1"/>
</dbReference>
<dbReference type="Pfam" id="PF01391">
    <property type="entry name" value="Collagen"/>
    <property type="match status" value="1"/>
</dbReference>
<feature type="compositionally biased region" description="Basic and acidic residues" evidence="6">
    <location>
        <begin position="92"/>
        <end position="101"/>
    </location>
</feature>
<keyword evidence="4" id="KW-0176">Collagen</keyword>
<dbReference type="GeneTree" id="ENSGT00940000161227"/>
<sequence length="289" mass="30825">MLNQESMGLEMGHHKTSSVCLGLMMSSTSTHLHPYHLTASTSTKMGQSFRDQLHLALILLLLRLESAVTSDPPHSCYGAPGLPGMPGVPGRDGRDGLKGAKGEPGIPAIPTMQGPKGMKGDPGSPGLKGKVGPFGPAGPPGDPGVMGAAGQKGLPGSLKRMHQSAFSVTRQTREHPMKNTPVVFNNIITNTNNDYSTTTGKFTSKVPGLYYFVYHSSMERNLCVLLYQDKVKKASFCDHKTNNIQVTSGGVLLHLEAGNQVWLEVNDYNGMVGTGESDSIFSGFLLFPD</sequence>
<comment type="subcellular location">
    <subcellularLocation>
        <location evidence="1">Secreted</location>
    </subcellularLocation>
</comment>